<comment type="similarity">
    <text evidence="5">Belongs to the FAN1 family.</text>
</comment>
<feature type="region of interest" description="Disordered" evidence="6">
    <location>
        <begin position="1964"/>
        <end position="2018"/>
    </location>
</feature>
<accession>A0A2A9MJV8</accession>
<dbReference type="SMART" id="SM00990">
    <property type="entry name" value="VRR_NUC"/>
    <property type="match status" value="1"/>
</dbReference>
<keyword evidence="2 5" id="KW-0479">Metal-binding</keyword>
<dbReference type="InterPro" id="IPR033315">
    <property type="entry name" value="Fan1-like"/>
</dbReference>
<dbReference type="RefSeq" id="XP_029222208.1">
    <property type="nucleotide sequence ID" value="XM_029359295.1"/>
</dbReference>
<keyword evidence="4 5" id="KW-0460">Magnesium</keyword>
<feature type="region of interest" description="Disordered" evidence="6">
    <location>
        <begin position="643"/>
        <end position="663"/>
    </location>
</feature>
<feature type="region of interest" description="Disordered" evidence="6">
    <location>
        <begin position="871"/>
        <end position="951"/>
    </location>
</feature>
<feature type="region of interest" description="Disordered" evidence="6">
    <location>
        <begin position="247"/>
        <end position="272"/>
    </location>
</feature>
<dbReference type="GO" id="GO:0004528">
    <property type="term" value="F:phosphodiesterase I activity"/>
    <property type="evidence" value="ECO:0007669"/>
    <property type="project" value="UniProtKB-EC"/>
</dbReference>
<dbReference type="KEGG" id="bbes:BESB_005400"/>
<feature type="compositionally biased region" description="Low complexity" evidence="6">
    <location>
        <begin position="2289"/>
        <end position="2301"/>
    </location>
</feature>
<feature type="compositionally biased region" description="Polar residues" evidence="6">
    <location>
        <begin position="2393"/>
        <end position="2411"/>
    </location>
</feature>
<keyword evidence="5" id="KW-0464">Manganese</keyword>
<proteinExistence type="inferred from homology"/>
<comment type="cofactor">
    <cofactor evidence="5">
        <name>Mg(2+)</name>
        <dbReference type="ChEBI" id="CHEBI:18420"/>
    </cofactor>
    <cofactor evidence="5">
        <name>Mn(2+)</name>
        <dbReference type="ChEBI" id="CHEBI:29035"/>
    </cofactor>
</comment>
<feature type="compositionally biased region" description="Acidic residues" evidence="6">
    <location>
        <begin position="1114"/>
        <end position="1124"/>
    </location>
</feature>
<feature type="domain" description="VRR-NUC" evidence="7">
    <location>
        <begin position="2194"/>
        <end position="2345"/>
    </location>
</feature>
<reference evidence="8 9" key="1">
    <citation type="submission" date="2017-09" db="EMBL/GenBank/DDBJ databases">
        <title>Genome sequencing of Besnoitia besnoiti strain Bb-Ger1.</title>
        <authorList>
            <person name="Schares G."/>
            <person name="Venepally P."/>
            <person name="Lorenzi H.A."/>
        </authorList>
    </citation>
    <scope>NUCLEOTIDE SEQUENCE [LARGE SCALE GENOMIC DNA]</scope>
    <source>
        <strain evidence="8 9">Bb-Ger1</strain>
    </source>
</reference>
<feature type="region of interest" description="Disordered" evidence="6">
    <location>
        <begin position="453"/>
        <end position="496"/>
    </location>
</feature>
<feature type="region of interest" description="Disordered" evidence="6">
    <location>
        <begin position="2393"/>
        <end position="2565"/>
    </location>
</feature>
<dbReference type="PANTHER" id="PTHR15749:SF4">
    <property type="entry name" value="FANCONI-ASSOCIATED NUCLEASE 1"/>
    <property type="match status" value="1"/>
</dbReference>
<evidence type="ECO:0000256" key="4">
    <source>
        <dbReference type="ARBA" id="ARBA00022842"/>
    </source>
</evidence>
<feature type="region of interest" description="Disordered" evidence="6">
    <location>
        <begin position="375"/>
        <end position="404"/>
    </location>
</feature>
<name>A0A2A9MJV8_BESBE</name>
<feature type="region of interest" description="Disordered" evidence="6">
    <location>
        <begin position="1852"/>
        <end position="1882"/>
    </location>
</feature>
<feature type="region of interest" description="Disordered" evidence="6">
    <location>
        <begin position="1650"/>
        <end position="1723"/>
    </location>
</feature>
<feature type="compositionally biased region" description="Basic and acidic residues" evidence="6">
    <location>
        <begin position="205"/>
        <end position="218"/>
    </location>
</feature>
<feature type="region of interest" description="Disordered" evidence="6">
    <location>
        <begin position="1310"/>
        <end position="1382"/>
    </location>
</feature>
<feature type="region of interest" description="Disordered" evidence="6">
    <location>
        <begin position="525"/>
        <end position="555"/>
    </location>
</feature>
<dbReference type="GO" id="GO:0008409">
    <property type="term" value="F:5'-3' exonuclease activity"/>
    <property type="evidence" value="ECO:0007669"/>
    <property type="project" value="TreeGrafter"/>
</dbReference>
<evidence type="ECO:0000256" key="6">
    <source>
        <dbReference type="SAM" id="MobiDB-lite"/>
    </source>
</evidence>
<dbReference type="Pfam" id="PF08774">
    <property type="entry name" value="VRR_NUC"/>
    <property type="match status" value="1"/>
</dbReference>
<comment type="function">
    <text evidence="5">Nuclease required for the repair of DNA interstrand cross-links (ICL). Acts as a 5'-3' exonuclease that anchors at a cut end of DNA and cleaves DNA successively at every third nucleotide, allowing to excise an ICL from one strand through flanking incisions.</text>
</comment>
<feature type="compositionally biased region" description="Polar residues" evidence="6">
    <location>
        <begin position="248"/>
        <end position="264"/>
    </location>
</feature>
<feature type="compositionally biased region" description="Low complexity" evidence="6">
    <location>
        <begin position="1697"/>
        <end position="1707"/>
    </location>
</feature>
<dbReference type="STRING" id="94643.A0A2A9MJV8"/>
<dbReference type="GO" id="GO:0005634">
    <property type="term" value="C:nucleus"/>
    <property type="evidence" value="ECO:0007669"/>
    <property type="project" value="UniProtKB-SubCell"/>
</dbReference>
<keyword evidence="5" id="KW-0234">DNA repair</keyword>
<feature type="region of interest" description="Disordered" evidence="6">
    <location>
        <begin position="1089"/>
        <end position="1188"/>
    </location>
</feature>
<dbReference type="GO" id="GO:0046872">
    <property type="term" value="F:metal ion binding"/>
    <property type="evidence" value="ECO:0007669"/>
    <property type="project" value="UniProtKB-KW"/>
</dbReference>
<keyword evidence="5" id="KW-0539">Nucleus</keyword>
<feature type="region of interest" description="Disordered" evidence="6">
    <location>
        <begin position="1919"/>
        <end position="1948"/>
    </location>
</feature>
<dbReference type="VEuPathDB" id="ToxoDB:BESB_005400"/>
<comment type="subcellular location">
    <subcellularLocation>
        <location evidence="5">Nucleus</location>
    </subcellularLocation>
</comment>
<dbReference type="InterPro" id="IPR014883">
    <property type="entry name" value="VRR_NUC"/>
</dbReference>
<dbReference type="EMBL" id="NWUJ01000001">
    <property type="protein sequence ID" value="PFH38199.1"/>
    <property type="molecule type" value="Genomic_DNA"/>
</dbReference>
<feature type="compositionally biased region" description="Polar residues" evidence="6">
    <location>
        <begin position="61"/>
        <end position="77"/>
    </location>
</feature>
<keyword evidence="5" id="KW-0227">DNA damage</keyword>
<evidence type="ECO:0000256" key="5">
    <source>
        <dbReference type="RuleBase" id="RU365033"/>
    </source>
</evidence>
<dbReference type="GeneID" id="40305603"/>
<feature type="compositionally biased region" description="Basic and acidic residues" evidence="6">
    <location>
        <begin position="2104"/>
        <end position="2128"/>
    </location>
</feature>
<dbReference type="Proteomes" id="UP000224006">
    <property type="component" value="Chromosome I"/>
</dbReference>
<dbReference type="PANTHER" id="PTHR15749">
    <property type="entry name" value="FANCONI-ASSOCIATED NUCLEASE 1"/>
    <property type="match status" value="1"/>
</dbReference>
<feature type="compositionally biased region" description="Polar residues" evidence="6">
    <location>
        <begin position="2265"/>
        <end position="2274"/>
    </location>
</feature>
<feature type="compositionally biased region" description="Basic and acidic residues" evidence="6">
    <location>
        <begin position="2489"/>
        <end position="2504"/>
    </location>
</feature>
<organism evidence="8 9">
    <name type="scientific">Besnoitia besnoiti</name>
    <name type="common">Apicomplexan protozoan</name>
    <dbReference type="NCBI Taxonomy" id="94643"/>
    <lineage>
        <taxon>Eukaryota</taxon>
        <taxon>Sar</taxon>
        <taxon>Alveolata</taxon>
        <taxon>Apicomplexa</taxon>
        <taxon>Conoidasida</taxon>
        <taxon>Coccidia</taxon>
        <taxon>Eucoccidiorida</taxon>
        <taxon>Eimeriorina</taxon>
        <taxon>Sarcocystidae</taxon>
        <taxon>Besnoitia</taxon>
    </lineage>
</organism>
<sequence length="2592" mass="276026">MTSRGSSGVSRRPGRRSFPFFLRNDQKKWNGRPLASSAWGSRAAEPGNAQSDRKTDPPTRGHQSTLLEFFNRGSQRAPSAAGLMRSSSEPGERTEPEPRSNSGVGEALRVRRSEAYACQATECCVVSRHSDGDAFCANFAVSTHTTPQGPPEVILLSSDDDEAIIPVAVDAPCQPSTQTSSFAVDLSWHANEGSSHPSRAANVREGPRDPRHTTDRGKRVTRPPGDHSPAPVCNEGISLSMLARPSRSRCTSMPDSRAANSVDASSRREELRGRNVCDGASGAVSPSLVIPGGPAYVNGAAPPVGLAASSTVGVEAPGVFVASCEMSPLERSQFGTERIAETAAMEAPAAPCSSMSHPLRGRGLACATEDGHAERGTAPNRADTPACVCGSADSQPTSGERSADAGPAWMWNFAAPVYACLEASCTFNAHLFSPSERRDLRRLARLLALPLSESNQPGMGDEESDCAARRVRGSPAEDAAATPNLQEEPAPEGSRELSPGARLLLCRLLLQFSRTPRRELELHNFAQNGNGEGDGGAAPNTIREPDVSAGHTRSAPPAPWLRLAALLKRSKREVADPQAALRELRGAGLLGIWVSTRDLQVLDEANQRDGASACPAGDGGASCKVELPGGPCQIGASAGSISQGPLKPIKSHSDQRAAQGASQSSTVCAEATASVAGSAPFQGAAPSAGIDAREAPTGRAETGGAVTCFCKEREASCFSSHSAAAATLTDSLIAALHCLTAPELQRVVTEVEAAVSSPGAGSASSAQFADFAFSPLAARLRRLLPPNRQALRHSRGERVGPAFKRRLDCLRFLCLAAEIALASHRKAQGFDGGLLASAHWEPTLHPAPAPGGGGRTAASESLKMRKLTHFFKPASSPGSSQGQPKNSESTAAAKGNGATASSPLRQKREQPGLRDASTLQELRRAAPSDEHAPPSGHALREPAEADMGLSARTPGEGFLEMLKEILLSCVGPLASFPDADMLRAWLVAFFSFHVVHSAFLNFTTRSAPPASVLWTSRFRPGTFLCGYMAPLDGDNHAEDRELRAYEAAETARRHQAEETVFSLVSAVVAPAVTRLSGLVTYQLQLQRRQQGPAEAAQPEEDPHEADADANAVEGDAEDESEEPSELSSPAPSRRQTRSTYEEGASPERAGEQQVLGMATSSQEASRAGASTIEETGTREGGSPPDNLSTASLDLCGACGRRRASRAPRYTQLEVPPLRCVCCCCEYGRTVQPVFPSRAALFVYAAALLQKWRLAAFLWGGIAPSSPARGPEEDLTETAVLAIVAAAAETLRVHVQQQESLLYRHLSESLSKRDGEPGANAGREAPGILRRRVDEIDRPEGDTTDDGAAEDRGGTSTRRTRMRRPCLTGDTERGATGEAPAESSRLREALLAASPPSKLVRFTPHYVWAATVSHGLELLEQTKRHQQAVELLRLLLRFHDLQQHLAHCVSPGREGGLLAAWLLRAPAAGEEGASGSDRQTCAAACRPDAVGEALATDDDPAGRDAFRRFLKDALRQEPARCRALSRRAGQWYNRLMVLLKVHLKRPLEALVAAVDCLREPLGAVPLAERFEVGKRATALAKTLALAADKQVKKQLRETGRRAALAGRAGRARRPGRRAAAPDGESERDAEVGGAGDRLPTCWNDVLQRVGRPAERHGPPLPGAAPRAMPARSERERDARAAPPEDVESRDRACTEANRAGSRAAAGGSSKRRARSPRSPPEEVAAAGVCDEGAGGLLVDGRPPQATALPPWTRFFPRDVHARLLETEVHQRVIETELPHTVVYARPLEASQQSGKSSVFFGWDGQLLSVEELCLQNYAMTGDWRGFHDEGRSLRTLFRLLMLDMHMREGDVCTRGSRAQVSEPARGKPPAGEGGESRDGGSRSAELEIEALCGAGEEGRSRETIWEGSADDPVQAELSQTHRAGTSGDAHDYGEATATRQETKRRDGREKARSFVSIVFLPPADPLAPAWLPGAQAGGGEEAPQTEAYSRDAAQARETDPTLEEDGSQCAASPLPEADSAFSSLGDAVARRERQVQKQLEALGNASRREVADLAGGAVRRLFGMRVPGVSWRGPWQEREEDEEAGERPADAAGDVPRSAQSEEQASLRRTEQKPGSRTERLGDARDPHSMRPAQVSSEAVQERDADGEQSEEAAAHADPNARGGNDAAATFDTDGPSRGLRGSAGPGSDCVLAGASEPTARLQRAAEREKAREACAQFFSMLAYGIGGKGLSEAFRLLSEDFAYWGGGLPDLLLWRRPSAHPQMRSEASGSSAEYRSQEGASGDPEAEKAGSGADKASGDASPTSLGEILFAEVKGPRDRLSEKQRCWLAHLLRAGVPCEVCKVLPPSLACNDRGVGVKALSRNEKGRRTADDGAPATGEAGWKTLCVSVASSDGETVSQDADVSGSLTPSDGPQRKTAHTLGLAQESESHEGVEEELQVSQREATAVEDERTRLRSSRVSVNLQRNTKRDRTSSRSSEARQPSPGSPSKDSEKTEGGARARKTAEGPSQAHRAAPVNPSRRDEESLEETGVRLSTREGGGSNRRRASAGSRQKGQRGATAKGLPRVRVRAEWDEHEADKVEALCRRLRRKGR</sequence>
<evidence type="ECO:0000259" key="7">
    <source>
        <dbReference type="SMART" id="SM00990"/>
    </source>
</evidence>
<feature type="region of interest" description="Disordered" evidence="6">
    <location>
        <begin position="1593"/>
        <end position="1638"/>
    </location>
</feature>
<keyword evidence="9" id="KW-1185">Reference proteome</keyword>
<keyword evidence="3 5" id="KW-0378">Hydrolase</keyword>
<evidence type="ECO:0000313" key="8">
    <source>
        <dbReference type="EMBL" id="PFH38199.1"/>
    </source>
</evidence>
<keyword evidence="1 5" id="KW-0540">Nuclease</keyword>
<dbReference type="OrthoDB" id="258143at2759"/>
<feature type="compositionally biased region" description="Basic and acidic residues" evidence="6">
    <location>
        <begin position="1330"/>
        <end position="1340"/>
    </location>
</feature>
<feature type="region of interest" description="Disordered" evidence="6">
    <location>
        <begin position="2262"/>
        <end position="2302"/>
    </location>
</feature>
<feature type="compositionally biased region" description="Low complexity" evidence="6">
    <location>
        <begin position="1"/>
        <end position="21"/>
    </location>
</feature>
<comment type="catalytic activity">
    <reaction evidence="5">
        <text>Hydrolytically removes 5'-nucleotides successively from the 3'-hydroxy termini of 3'-hydroxy-terminated oligonucleotides.</text>
        <dbReference type="EC" id="3.1.4.1"/>
    </reaction>
</comment>
<dbReference type="EC" id="3.1.4.1" evidence="5"/>
<protein>
    <recommendedName>
        <fullName evidence="5">Fanconi-associated nuclease</fullName>
        <ecNumber evidence="5">3.1.4.1</ecNumber>
    </recommendedName>
</protein>
<evidence type="ECO:0000256" key="1">
    <source>
        <dbReference type="ARBA" id="ARBA00022722"/>
    </source>
</evidence>
<comment type="caution">
    <text evidence="8">The sequence shown here is derived from an EMBL/GenBank/DDBJ whole genome shotgun (WGS) entry which is preliminary data.</text>
</comment>
<dbReference type="GO" id="GO:0070336">
    <property type="term" value="F:flap-structured DNA binding"/>
    <property type="evidence" value="ECO:0007669"/>
    <property type="project" value="TreeGrafter"/>
</dbReference>
<feature type="region of interest" description="Disordered" evidence="6">
    <location>
        <begin position="1"/>
        <end position="107"/>
    </location>
</feature>
<feature type="region of interest" description="Disordered" evidence="6">
    <location>
        <begin position="2072"/>
        <end position="2188"/>
    </location>
</feature>
<feature type="compositionally biased region" description="Basic and acidic residues" evidence="6">
    <location>
        <begin position="921"/>
        <end position="943"/>
    </location>
</feature>
<dbReference type="GO" id="GO:0017108">
    <property type="term" value="F:5'-flap endonuclease activity"/>
    <property type="evidence" value="ECO:0007669"/>
    <property type="project" value="TreeGrafter"/>
</dbReference>
<feature type="compositionally biased region" description="Basic and acidic residues" evidence="6">
    <location>
        <begin position="1939"/>
        <end position="1948"/>
    </location>
</feature>
<evidence type="ECO:0000313" key="9">
    <source>
        <dbReference type="Proteomes" id="UP000224006"/>
    </source>
</evidence>
<gene>
    <name evidence="8" type="ORF">BESB_005400</name>
</gene>
<evidence type="ECO:0000256" key="2">
    <source>
        <dbReference type="ARBA" id="ARBA00022723"/>
    </source>
</evidence>
<feature type="compositionally biased region" description="Low complexity" evidence="6">
    <location>
        <begin position="875"/>
        <end position="884"/>
    </location>
</feature>
<evidence type="ECO:0000256" key="3">
    <source>
        <dbReference type="ARBA" id="ARBA00022801"/>
    </source>
</evidence>
<feature type="region of interest" description="Disordered" evidence="6">
    <location>
        <begin position="190"/>
        <end position="234"/>
    </location>
</feature>
<dbReference type="GO" id="GO:0036297">
    <property type="term" value="P:interstrand cross-link repair"/>
    <property type="evidence" value="ECO:0007669"/>
    <property type="project" value="InterPro"/>
</dbReference>